<keyword evidence="1" id="KW-0472">Membrane</keyword>
<feature type="transmembrane region" description="Helical" evidence="1">
    <location>
        <begin position="155"/>
        <end position="177"/>
    </location>
</feature>
<evidence type="ECO:0000313" key="3">
    <source>
        <dbReference type="EMBL" id="CAF0994667.1"/>
    </source>
</evidence>
<sequence length="212" mass="23830">MQAIYTDPKLIRYQRWRQVWPTPIVAIIATAQLILTFLIIGFETWSMVLNVKYSFFFIGDITSFFFTITWISTFTVVCCNRGSQGCAMHALVENILSIIASCILLGYDAKFINQPYTCLWPAYACHDGIWAGISETLWNSLGTDTMKAKLVALKLQLACAVLMLFVSLLFVAIYIYTTLKVRKEAVMVQPQATIQLVSPPPISVQTTTLPPI</sequence>
<proteinExistence type="predicted"/>
<dbReference type="AlphaFoldDB" id="A0A814EH56"/>
<name>A0A814EH56_ADIRI</name>
<dbReference type="EMBL" id="CAJNOR010000632">
    <property type="protein sequence ID" value="CAF0967629.1"/>
    <property type="molecule type" value="Genomic_DNA"/>
</dbReference>
<keyword evidence="4" id="KW-1185">Reference proteome</keyword>
<evidence type="ECO:0000256" key="1">
    <source>
        <dbReference type="SAM" id="Phobius"/>
    </source>
</evidence>
<dbReference type="Proteomes" id="UP000663828">
    <property type="component" value="Unassembled WGS sequence"/>
</dbReference>
<feature type="transmembrane region" description="Helical" evidence="1">
    <location>
        <begin position="20"/>
        <end position="42"/>
    </location>
</feature>
<dbReference type="Proteomes" id="UP000663852">
    <property type="component" value="Unassembled WGS sequence"/>
</dbReference>
<protein>
    <submittedName>
        <fullName evidence="2">Uncharacterized protein</fullName>
    </submittedName>
</protein>
<gene>
    <name evidence="3" type="ORF">EDS130_LOCUS14574</name>
    <name evidence="2" type="ORF">XAT740_LOCUS11494</name>
</gene>
<feature type="transmembrane region" description="Helical" evidence="1">
    <location>
        <begin position="54"/>
        <end position="78"/>
    </location>
</feature>
<evidence type="ECO:0000313" key="2">
    <source>
        <dbReference type="EMBL" id="CAF0967629.1"/>
    </source>
</evidence>
<keyword evidence="1" id="KW-1133">Transmembrane helix</keyword>
<reference evidence="2" key="1">
    <citation type="submission" date="2021-02" db="EMBL/GenBank/DDBJ databases">
        <authorList>
            <person name="Nowell W R."/>
        </authorList>
    </citation>
    <scope>NUCLEOTIDE SEQUENCE</scope>
</reference>
<accession>A0A814EH56</accession>
<comment type="caution">
    <text evidence="2">The sequence shown here is derived from an EMBL/GenBank/DDBJ whole genome shotgun (WGS) entry which is preliminary data.</text>
</comment>
<dbReference type="OrthoDB" id="10038692at2759"/>
<organism evidence="2 4">
    <name type="scientific">Adineta ricciae</name>
    <name type="common">Rotifer</name>
    <dbReference type="NCBI Taxonomy" id="249248"/>
    <lineage>
        <taxon>Eukaryota</taxon>
        <taxon>Metazoa</taxon>
        <taxon>Spiralia</taxon>
        <taxon>Gnathifera</taxon>
        <taxon>Rotifera</taxon>
        <taxon>Eurotatoria</taxon>
        <taxon>Bdelloidea</taxon>
        <taxon>Adinetida</taxon>
        <taxon>Adinetidae</taxon>
        <taxon>Adineta</taxon>
    </lineage>
</organism>
<keyword evidence="1" id="KW-0812">Transmembrane</keyword>
<feature type="transmembrane region" description="Helical" evidence="1">
    <location>
        <begin position="90"/>
        <end position="107"/>
    </location>
</feature>
<evidence type="ECO:0000313" key="4">
    <source>
        <dbReference type="Proteomes" id="UP000663828"/>
    </source>
</evidence>
<dbReference type="EMBL" id="CAJNOJ010000059">
    <property type="protein sequence ID" value="CAF0994667.1"/>
    <property type="molecule type" value="Genomic_DNA"/>
</dbReference>